<feature type="domain" description="Ribbon-helix-helix" evidence="1">
    <location>
        <begin position="8"/>
        <end position="74"/>
    </location>
</feature>
<evidence type="ECO:0000313" key="2">
    <source>
        <dbReference type="EMBL" id="MBT2135432.1"/>
    </source>
</evidence>
<proteinExistence type="predicted"/>
<dbReference type="EMBL" id="JAHFVK010000002">
    <property type="protein sequence ID" value="MBT2135432.1"/>
    <property type="molecule type" value="Genomic_DNA"/>
</dbReference>
<gene>
    <name evidence="2" type="ORF">KK137_13930</name>
</gene>
<dbReference type="Proteomes" id="UP000811255">
    <property type="component" value="Unassembled WGS sequence"/>
</dbReference>
<dbReference type="RefSeq" id="WP_214537140.1">
    <property type="nucleotide sequence ID" value="NZ_JAHFVK010000002.1"/>
</dbReference>
<accession>A0ABS5W8M0</accession>
<comment type="caution">
    <text evidence="2">The sequence shown here is derived from an EMBL/GenBank/DDBJ whole genome shotgun (WGS) entry which is preliminary data.</text>
</comment>
<reference evidence="2 3" key="1">
    <citation type="submission" date="2021-05" db="EMBL/GenBank/DDBJ databases">
        <title>Croceibacterium sp. LX-88 genome sequence.</title>
        <authorList>
            <person name="Luo X."/>
        </authorList>
    </citation>
    <scope>NUCLEOTIDE SEQUENCE [LARGE SCALE GENOMIC DNA]</scope>
    <source>
        <strain evidence="2 3">LX-88</strain>
    </source>
</reference>
<name>A0ABS5W8M0_9SPHN</name>
<evidence type="ECO:0000259" key="1">
    <source>
        <dbReference type="Pfam" id="PF13467"/>
    </source>
</evidence>
<dbReference type="InterPro" id="IPR027373">
    <property type="entry name" value="RHH_dom"/>
</dbReference>
<organism evidence="2 3">
    <name type="scientific">Croceibacterium selenioxidans</name>
    <dbReference type="NCBI Taxonomy" id="2838833"/>
    <lineage>
        <taxon>Bacteria</taxon>
        <taxon>Pseudomonadati</taxon>
        <taxon>Pseudomonadota</taxon>
        <taxon>Alphaproteobacteria</taxon>
        <taxon>Sphingomonadales</taxon>
        <taxon>Erythrobacteraceae</taxon>
        <taxon>Croceibacterium</taxon>
    </lineage>
</organism>
<dbReference type="Pfam" id="PF13467">
    <property type="entry name" value="RHH_4"/>
    <property type="match status" value="1"/>
</dbReference>
<dbReference type="InterPro" id="IPR038268">
    <property type="entry name" value="RHH_sf"/>
</dbReference>
<dbReference type="Gene3D" id="1.10.3990.20">
    <property type="entry name" value="protein bp1543"/>
    <property type="match status" value="1"/>
</dbReference>
<keyword evidence="3" id="KW-1185">Reference proteome</keyword>
<sequence>MPIPYHPPVKRSVEIAGHKTSISLEPYFWSLLKAAAEREGVPVNALVARIDAERIAVDVPPGLAGAIRIWLVADLRRSAARQDQ</sequence>
<protein>
    <submittedName>
        <fullName evidence="2">Ribbon-helix-helix domain-containing protein</fullName>
    </submittedName>
</protein>
<evidence type="ECO:0000313" key="3">
    <source>
        <dbReference type="Proteomes" id="UP000811255"/>
    </source>
</evidence>